<dbReference type="Proteomes" id="UP000275331">
    <property type="component" value="Unassembled WGS sequence"/>
</dbReference>
<dbReference type="Pfam" id="PF00419">
    <property type="entry name" value="Fimbrial"/>
    <property type="match status" value="1"/>
</dbReference>
<evidence type="ECO:0000313" key="5">
    <source>
        <dbReference type="Proteomes" id="UP000275331"/>
    </source>
</evidence>
<dbReference type="PIRSF" id="PIRSF029766">
    <property type="entry name" value="UCP029766"/>
    <property type="match status" value="1"/>
</dbReference>
<dbReference type="EMBL" id="JAWLOF010000002">
    <property type="protein sequence ID" value="MDV7021800.1"/>
    <property type="molecule type" value="Genomic_DNA"/>
</dbReference>
<dbReference type="InterPro" id="IPR008966">
    <property type="entry name" value="Adhesion_dom_sf"/>
</dbReference>
<dbReference type="GO" id="GO:0009289">
    <property type="term" value="C:pilus"/>
    <property type="evidence" value="ECO:0007669"/>
    <property type="project" value="InterPro"/>
</dbReference>
<reference evidence="4 5" key="1">
    <citation type="submission" date="2018-10" db="EMBL/GenBank/DDBJ databases">
        <title>Transmission dynamics of multidrug resistant bacteria on intensive care unit surfaces.</title>
        <authorList>
            <person name="D'Souza A.W."/>
            <person name="Potter R.F."/>
            <person name="Wallace M."/>
            <person name="Shupe A."/>
            <person name="Patel S."/>
            <person name="Sun S."/>
            <person name="Gul D."/>
            <person name="Kwon J.H."/>
            <person name="Andleeb S."/>
            <person name="Burnham C.-A.D."/>
            <person name="Dantas G."/>
        </authorList>
    </citation>
    <scope>NUCLEOTIDE SEQUENCE [LARGE SCALE GENOMIC DNA]</scope>
    <source>
        <strain evidence="4 5">AS_373</strain>
    </source>
</reference>
<dbReference type="AlphaFoldDB" id="A0A3R9FZR1"/>
<reference evidence="3 6" key="2">
    <citation type="submission" date="2023-10" db="EMBL/GenBank/DDBJ databases">
        <authorList>
            <person name="Dale J."/>
        </authorList>
    </citation>
    <scope>NUCLEOTIDE SEQUENCE [LARGE SCALE GENOMIC DNA]</scope>
    <source>
        <strain evidence="3 6">2023EL-00970</strain>
    </source>
</reference>
<name>A0A3R9FZR1_9ENTR</name>
<gene>
    <name evidence="4" type="ORF">EGT71_03650</name>
    <name evidence="3" type="ORF">R4P48_03775</name>
</gene>
<evidence type="ECO:0000313" key="4">
    <source>
        <dbReference type="EMBL" id="RSE28491.1"/>
    </source>
</evidence>
<evidence type="ECO:0000259" key="2">
    <source>
        <dbReference type="Pfam" id="PF00419"/>
    </source>
</evidence>
<dbReference type="SUPFAM" id="SSF49401">
    <property type="entry name" value="Bacterial adhesins"/>
    <property type="match status" value="1"/>
</dbReference>
<accession>A0A3R9FZR1</accession>
<dbReference type="InterPro" id="IPR011228">
    <property type="entry name" value="UCP029766"/>
</dbReference>
<organism evidence="4 5">
    <name type="scientific">Atlantibacter subterraneus</name>
    <dbReference type="NCBI Taxonomy" id="255519"/>
    <lineage>
        <taxon>Bacteria</taxon>
        <taxon>Pseudomonadati</taxon>
        <taxon>Pseudomonadota</taxon>
        <taxon>Gammaproteobacteria</taxon>
        <taxon>Enterobacterales</taxon>
        <taxon>Enterobacteriaceae</taxon>
        <taxon>Atlantibacter</taxon>
    </lineage>
</organism>
<evidence type="ECO:0000256" key="1">
    <source>
        <dbReference type="SAM" id="SignalP"/>
    </source>
</evidence>
<dbReference type="GeneID" id="84665816"/>
<protein>
    <submittedName>
        <fullName evidence="4">Fimbrial protein</fullName>
    </submittedName>
</protein>
<feature type="domain" description="Fimbrial-type adhesion" evidence="2">
    <location>
        <begin position="271"/>
        <end position="446"/>
    </location>
</feature>
<keyword evidence="6" id="KW-1185">Reference proteome</keyword>
<evidence type="ECO:0000313" key="6">
    <source>
        <dbReference type="Proteomes" id="UP001187066"/>
    </source>
</evidence>
<dbReference type="EMBL" id="RHXB01000002">
    <property type="protein sequence ID" value="RSE28491.1"/>
    <property type="molecule type" value="Genomic_DNA"/>
</dbReference>
<dbReference type="InterPro" id="IPR000259">
    <property type="entry name" value="Adhesion_dom_fimbrial"/>
</dbReference>
<dbReference type="GO" id="GO:0007155">
    <property type="term" value="P:cell adhesion"/>
    <property type="evidence" value="ECO:0007669"/>
    <property type="project" value="InterPro"/>
</dbReference>
<feature type="chain" id="PRO_5018723188" evidence="1">
    <location>
        <begin position="20"/>
        <end position="448"/>
    </location>
</feature>
<sequence length="448" mass="47664">MKTLIIATLLMAASGAATGACEYIIYPYSASASGAIGTHRLSSPSDGIGSDWRGTAANDAQNGLLPGLSKSIDISSNHTFQPPGTILSSAGGIPYTVFAHRGGYDPEQVFFRCTPDTAGQLFEAWSTNGDDTYGGMYETTDVPNAYLTLAKNVALRLTHEETGLPFRSEWQQRPMTNLDTDANGNFLIKAKNFSPIRAELIKTADERYYANAAASFNYNAVVTPTGYQVFRGPGTLSWSIKIGEKHLGGNWSGWPNDWPGIVSLYSNGIVVRRSAICQIQDFTPLVLFTKITVAELRSGGSRSANFQINFACESAVVSGVATNKNNVALGFLAPASSVAAARQFNLVSGSAVSWLLDENYGKAGRAKGIGVRIYRNGSAMNLLTSDTSGSGSAAGWTPVFAGAQSLVSSQNGVNYYQETFEARLASFGADTLSAGAYQSHAQILLRLQ</sequence>
<evidence type="ECO:0000313" key="3">
    <source>
        <dbReference type="EMBL" id="MDV7021800.1"/>
    </source>
</evidence>
<feature type="signal peptide" evidence="1">
    <location>
        <begin position="1"/>
        <end position="19"/>
    </location>
</feature>
<dbReference type="InterPro" id="IPR036937">
    <property type="entry name" value="Adhesion_dom_fimbrial_sf"/>
</dbReference>
<dbReference type="Gene3D" id="2.60.40.1090">
    <property type="entry name" value="Fimbrial-type adhesion domain"/>
    <property type="match status" value="1"/>
</dbReference>
<dbReference type="Proteomes" id="UP001187066">
    <property type="component" value="Unassembled WGS sequence"/>
</dbReference>
<comment type="caution">
    <text evidence="4">The sequence shown here is derived from an EMBL/GenBank/DDBJ whole genome shotgun (WGS) entry which is preliminary data.</text>
</comment>
<dbReference type="PROSITE" id="PS51257">
    <property type="entry name" value="PROKAR_LIPOPROTEIN"/>
    <property type="match status" value="1"/>
</dbReference>
<dbReference type="RefSeq" id="WP_125291690.1">
    <property type="nucleotide sequence ID" value="NZ_CP100494.1"/>
</dbReference>
<keyword evidence="1" id="KW-0732">Signal</keyword>
<proteinExistence type="predicted"/>
<dbReference type="OrthoDB" id="8875995at2"/>